<dbReference type="AlphaFoldDB" id="A0A0V8A0G5"/>
<reference evidence="3 4" key="1">
    <citation type="journal article" date="2015" name="Genome Announc.">
        <title>Draft Genome of the Euendolithic (true boring) Cyanobacterium Mastigocoleus testarum strain BC008.</title>
        <authorList>
            <person name="Guida B.S."/>
            <person name="Garcia-Pichel F."/>
        </authorList>
    </citation>
    <scope>NUCLEOTIDE SEQUENCE [LARGE SCALE GENOMIC DNA]</scope>
    <source>
        <strain evidence="3 4">BC008</strain>
    </source>
</reference>
<proteinExistence type="predicted"/>
<evidence type="ECO:0000256" key="1">
    <source>
        <dbReference type="SAM" id="MobiDB-lite"/>
    </source>
</evidence>
<gene>
    <name evidence="2" type="ORF">BC008_06485</name>
    <name evidence="3" type="ORF">BC008_06655</name>
</gene>
<dbReference type="EMBL" id="LMTZ01000005">
    <property type="protein sequence ID" value="KST70080.1"/>
    <property type="molecule type" value="Genomic_DNA"/>
</dbReference>
<name>A0A0V8A0G5_9CYAN</name>
<accession>A0A0V8A0G5</accession>
<dbReference type="InterPro" id="IPR010985">
    <property type="entry name" value="Ribbon_hlx_hlx"/>
</dbReference>
<feature type="region of interest" description="Disordered" evidence="1">
    <location>
        <begin position="1"/>
        <end position="48"/>
    </location>
</feature>
<organism evidence="3 4">
    <name type="scientific">Mastigocoleus testarum BC008</name>
    <dbReference type="NCBI Taxonomy" id="371196"/>
    <lineage>
        <taxon>Bacteria</taxon>
        <taxon>Bacillati</taxon>
        <taxon>Cyanobacteriota</taxon>
        <taxon>Cyanophyceae</taxon>
        <taxon>Nostocales</taxon>
        <taxon>Hapalosiphonaceae</taxon>
        <taxon>Mastigocoleus</taxon>
    </lineage>
</organism>
<dbReference type="EMBL" id="LMTZ01000004">
    <property type="protein sequence ID" value="KST70111.1"/>
    <property type="molecule type" value="Genomic_DNA"/>
</dbReference>
<dbReference type="Proteomes" id="UP000053372">
    <property type="component" value="Unassembled WGS sequence"/>
</dbReference>
<evidence type="ECO:0000313" key="2">
    <source>
        <dbReference type="EMBL" id="KST70080.1"/>
    </source>
</evidence>
<dbReference type="Gene3D" id="1.10.1220.10">
    <property type="entry name" value="Met repressor-like"/>
    <property type="match status" value="1"/>
</dbReference>
<sequence length="88" mass="10281">MSPKRKNSRFDDLIDAAQNRISRDRSQSNDVKSSPRSKSTDPNYTRTTVYLPKQLHRQLKTAAASEVRQMSDIIIELIEEWFEKRNGK</sequence>
<dbReference type="InterPro" id="IPR013321">
    <property type="entry name" value="Arc_rbn_hlx_hlx"/>
</dbReference>
<protein>
    <submittedName>
        <fullName evidence="3">CopG family transcriptional regulator</fullName>
    </submittedName>
</protein>
<dbReference type="OrthoDB" id="514865at2"/>
<dbReference type="RefSeq" id="WP_027846101.1">
    <property type="nucleotide sequence ID" value="NZ_LMTZ01000004.1"/>
</dbReference>
<feature type="compositionally biased region" description="Polar residues" evidence="1">
    <location>
        <begin position="28"/>
        <end position="48"/>
    </location>
</feature>
<dbReference type="GO" id="GO:0006355">
    <property type="term" value="P:regulation of DNA-templated transcription"/>
    <property type="evidence" value="ECO:0007669"/>
    <property type="project" value="InterPro"/>
</dbReference>
<comment type="caution">
    <text evidence="3">The sequence shown here is derived from an EMBL/GenBank/DDBJ whole genome shotgun (WGS) entry which is preliminary data.</text>
</comment>
<keyword evidence="4" id="KW-1185">Reference proteome</keyword>
<evidence type="ECO:0000313" key="4">
    <source>
        <dbReference type="Proteomes" id="UP000053372"/>
    </source>
</evidence>
<evidence type="ECO:0000313" key="3">
    <source>
        <dbReference type="EMBL" id="KST70111.1"/>
    </source>
</evidence>
<dbReference type="SUPFAM" id="SSF47598">
    <property type="entry name" value="Ribbon-helix-helix"/>
    <property type="match status" value="1"/>
</dbReference>